<proteinExistence type="predicted"/>
<organism evidence="1 2">
    <name type="scientific">Entomophthora muscae</name>
    <dbReference type="NCBI Taxonomy" id="34485"/>
    <lineage>
        <taxon>Eukaryota</taxon>
        <taxon>Fungi</taxon>
        <taxon>Fungi incertae sedis</taxon>
        <taxon>Zoopagomycota</taxon>
        <taxon>Entomophthoromycotina</taxon>
        <taxon>Entomophthoromycetes</taxon>
        <taxon>Entomophthorales</taxon>
        <taxon>Entomophthoraceae</taxon>
        <taxon>Entomophthora</taxon>
    </lineage>
</organism>
<gene>
    <name evidence="1" type="ORF">DSO57_1019790</name>
</gene>
<protein>
    <submittedName>
        <fullName evidence="1">Uncharacterized protein</fullName>
    </submittedName>
</protein>
<reference evidence="1" key="1">
    <citation type="submission" date="2022-04" db="EMBL/GenBank/DDBJ databases">
        <title>Genome of the entomopathogenic fungus Entomophthora muscae.</title>
        <authorList>
            <person name="Elya C."/>
            <person name="Lovett B.R."/>
            <person name="Lee E."/>
            <person name="Macias A.M."/>
            <person name="Hajek A.E."/>
            <person name="De Bivort B.L."/>
            <person name="Kasson M.T."/>
            <person name="De Fine Licht H.H."/>
            <person name="Stajich J.E."/>
        </authorList>
    </citation>
    <scope>NUCLEOTIDE SEQUENCE</scope>
    <source>
        <strain evidence="1">Berkeley</strain>
    </source>
</reference>
<dbReference type="Proteomes" id="UP001165960">
    <property type="component" value="Unassembled WGS sequence"/>
</dbReference>
<dbReference type="EMBL" id="QTSX02000090">
    <property type="protein sequence ID" value="KAJ9088780.1"/>
    <property type="molecule type" value="Genomic_DNA"/>
</dbReference>
<keyword evidence="2" id="KW-1185">Reference proteome</keyword>
<evidence type="ECO:0000313" key="1">
    <source>
        <dbReference type="EMBL" id="KAJ9088780.1"/>
    </source>
</evidence>
<evidence type="ECO:0000313" key="2">
    <source>
        <dbReference type="Proteomes" id="UP001165960"/>
    </source>
</evidence>
<comment type="caution">
    <text evidence="1">The sequence shown here is derived from an EMBL/GenBank/DDBJ whole genome shotgun (WGS) entry which is preliminary data.</text>
</comment>
<accession>A0ACC2UNT9</accession>
<name>A0ACC2UNT9_9FUNG</name>
<sequence length="82" mass="9413">MPEYTEWLLGIMYSVGGKKPEEYSQRKSLLWECILLIIAFPYAIGINHINFLPVDESSFLPFAFCWLLNIGLIYTAVAKVLI</sequence>